<dbReference type="InterPro" id="IPR011041">
    <property type="entry name" value="Quinoprot_gluc/sorb_DH_b-prop"/>
</dbReference>
<dbReference type="Pfam" id="PF07995">
    <property type="entry name" value="GSDH"/>
    <property type="match status" value="1"/>
</dbReference>
<protein>
    <submittedName>
        <fullName evidence="3">PQQ-dependent sugar dehydrogenase</fullName>
    </submittedName>
</protein>
<dbReference type="Gene3D" id="2.120.10.30">
    <property type="entry name" value="TolB, C-terminal domain"/>
    <property type="match status" value="1"/>
</dbReference>
<dbReference type="KEGG" id="serw:FY030_01035"/>
<keyword evidence="1" id="KW-0732">Signal</keyword>
<dbReference type="PANTHER" id="PTHR19328">
    <property type="entry name" value="HEDGEHOG-INTERACTING PROTEIN"/>
    <property type="match status" value="1"/>
</dbReference>
<dbReference type="SUPFAM" id="SSF50952">
    <property type="entry name" value="Soluble quinoprotein glucose dehydrogenase"/>
    <property type="match status" value="1"/>
</dbReference>
<dbReference type="RefSeq" id="WP_158059891.1">
    <property type="nucleotide sequence ID" value="NZ_CP044427.1"/>
</dbReference>
<evidence type="ECO:0000313" key="4">
    <source>
        <dbReference type="Proteomes" id="UP000326546"/>
    </source>
</evidence>
<feature type="chain" id="PRO_5023939547" evidence="1">
    <location>
        <begin position="26"/>
        <end position="384"/>
    </location>
</feature>
<evidence type="ECO:0000256" key="1">
    <source>
        <dbReference type="SAM" id="SignalP"/>
    </source>
</evidence>
<dbReference type="EMBL" id="CP044427">
    <property type="protein sequence ID" value="QFG67493.1"/>
    <property type="molecule type" value="Genomic_DNA"/>
</dbReference>
<evidence type="ECO:0000259" key="2">
    <source>
        <dbReference type="Pfam" id="PF07995"/>
    </source>
</evidence>
<dbReference type="PANTHER" id="PTHR19328:SF13">
    <property type="entry name" value="HIPL1 PROTEIN"/>
    <property type="match status" value="1"/>
</dbReference>
<dbReference type="PROSITE" id="PS51257">
    <property type="entry name" value="PROKAR_LIPOPROTEIN"/>
    <property type="match status" value="1"/>
</dbReference>
<sequence>MRHIRPVLATSFAALLVACAPDAPGAGTPAPDPAAGVSDQAATAPELDVEVVADRLTLPWDVGLLPDGTALVGERGGRLVAIPQDGPPREVALDLPGFFTGSEAGLMGLAVEDEGSLLACYATESAGRPRDVRVARVALVEDLTSAAVEEVLVEGMPITSGRHSGCRLLLVDGTLYVGTGDAADESTPQALDSLGGKVLAVNLAGEPLPDAPFVEGADPRVFTYGHRNVQGLAARPGTEQVWSAEHGPDVDDEVNLVVPGGNYGWDPGPGYDERVPMTDLDTFPDAVEAVWSTGRPTRALAGAVFLQGSAWGGWEGALAVAELKGSGITVLMLEGDAVVGETRIAELDGDHGRLRSLTLADDGALWVTTSNGEDDQLLRVTPRP</sequence>
<feature type="domain" description="Glucose/Sorbosone dehydrogenase" evidence="2">
    <location>
        <begin position="57"/>
        <end position="377"/>
    </location>
</feature>
<reference evidence="3 4" key="1">
    <citation type="submission" date="2019-09" db="EMBL/GenBank/DDBJ databases">
        <title>Serinicoccus pratensis sp. nov., isolated from meadow soil.</title>
        <authorList>
            <person name="Zhang W."/>
        </authorList>
    </citation>
    <scope>NUCLEOTIDE SEQUENCE [LARGE SCALE GENOMIC DNA]</scope>
    <source>
        <strain evidence="3 4">W204</strain>
    </source>
</reference>
<gene>
    <name evidence="3" type="ORF">FY030_01035</name>
</gene>
<dbReference type="OrthoDB" id="9770043at2"/>
<accession>A0A5J6V3F9</accession>
<dbReference type="InterPro" id="IPR012938">
    <property type="entry name" value="Glc/Sorbosone_DH"/>
</dbReference>
<proteinExistence type="predicted"/>
<dbReference type="AlphaFoldDB" id="A0A5J6V3F9"/>
<organism evidence="3 4">
    <name type="scientific">Ornithinimicrobium pratense</name>
    <dbReference type="NCBI Taxonomy" id="2593973"/>
    <lineage>
        <taxon>Bacteria</taxon>
        <taxon>Bacillati</taxon>
        <taxon>Actinomycetota</taxon>
        <taxon>Actinomycetes</taxon>
        <taxon>Micrococcales</taxon>
        <taxon>Ornithinimicrobiaceae</taxon>
        <taxon>Ornithinimicrobium</taxon>
    </lineage>
</organism>
<name>A0A5J6V3F9_9MICO</name>
<evidence type="ECO:0000313" key="3">
    <source>
        <dbReference type="EMBL" id="QFG67493.1"/>
    </source>
</evidence>
<feature type="signal peptide" evidence="1">
    <location>
        <begin position="1"/>
        <end position="25"/>
    </location>
</feature>
<dbReference type="Proteomes" id="UP000326546">
    <property type="component" value="Chromosome"/>
</dbReference>
<keyword evidence="4" id="KW-1185">Reference proteome</keyword>
<dbReference type="InterPro" id="IPR011042">
    <property type="entry name" value="6-blade_b-propeller_TolB-like"/>
</dbReference>